<gene>
    <name evidence="2" type="primary">EXL2</name>
    <name evidence="2" type="ORF">CR513_31441</name>
</gene>
<comment type="caution">
    <text evidence="2">The sequence shown here is derived from an EMBL/GenBank/DDBJ whole genome shotgun (WGS) entry which is preliminary data.</text>
</comment>
<feature type="chain" id="PRO_5016596004" evidence="1">
    <location>
        <begin position="27"/>
        <end position="104"/>
    </location>
</feature>
<dbReference type="AlphaFoldDB" id="A0A371G985"/>
<dbReference type="Proteomes" id="UP000257109">
    <property type="component" value="Unassembled WGS sequence"/>
</dbReference>
<evidence type="ECO:0000256" key="1">
    <source>
        <dbReference type="SAM" id="SignalP"/>
    </source>
</evidence>
<organism evidence="2 3">
    <name type="scientific">Mucuna pruriens</name>
    <name type="common">Velvet bean</name>
    <name type="synonym">Dolichos pruriens</name>
    <dbReference type="NCBI Taxonomy" id="157652"/>
    <lineage>
        <taxon>Eukaryota</taxon>
        <taxon>Viridiplantae</taxon>
        <taxon>Streptophyta</taxon>
        <taxon>Embryophyta</taxon>
        <taxon>Tracheophyta</taxon>
        <taxon>Spermatophyta</taxon>
        <taxon>Magnoliopsida</taxon>
        <taxon>eudicotyledons</taxon>
        <taxon>Gunneridae</taxon>
        <taxon>Pentapetalae</taxon>
        <taxon>rosids</taxon>
        <taxon>fabids</taxon>
        <taxon>Fabales</taxon>
        <taxon>Fabaceae</taxon>
        <taxon>Papilionoideae</taxon>
        <taxon>50 kb inversion clade</taxon>
        <taxon>NPAAA clade</taxon>
        <taxon>indigoferoid/millettioid clade</taxon>
        <taxon>Phaseoleae</taxon>
        <taxon>Mucuna</taxon>
    </lineage>
</organism>
<dbReference type="PROSITE" id="PS01098">
    <property type="entry name" value="LIPASE_GDSL_SER"/>
    <property type="match status" value="1"/>
</dbReference>
<evidence type="ECO:0000313" key="2">
    <source>
        <dbReference type="EMBL" id="RDX87124.1"/>
    </source>
</evidence>
<dbReference type="PANTHER" id="PTHR45642:SF34">
    <property type="entry name" value="GDSL-LIKE LIPASE_ACYLHYDROLASE"/>
    <property type="match status" value="1"/>
</dbReference>
<dbReference type="EMBL" id="QJKJ01006324">
    <property type="protein sequence ID" value="RDX87124.1"/>
    <property type="molecule type" value="Genomic_DNA"/>
</dbReference>
<name>A0A371G985_MUCPR</name>
<sequence length="104" mass="11368">MKVPSGPCVLVLRFMLLLVVCCKTKGVVELPRNVSVPAVLVFGDSIMDTGNNNNNMQTLAKCNFPPYGRDFQGGVPTGRFGNGKVPSDFVVYQSCPFKFKKSIH</sequence>
<feature type="signal peptide" evidence="1">
    <location>
        <begin position="1"/>
        <end position="26"/>
    </location>
</feature>
<protein>
    <submittedName>
        <fullName evidence="2">GDSL esterase/lipase EXL2</fullName>
    </submittedName>
</protein>
<dbReference type="GO" id="GO:0006629">
    <property type="term" value="P:lipid metabolic process"/>
    <property type="evidence" value="ECO:0007669"/>
    <property type="project" value="InterPro"/>
</dbReference>
<proteinExistence type="predicted"/>
<reference evidence="2" key="1">
    <citation type="submission" date="2018-05" db="EMBL/GenBank/DDBJ databases">
        <title>Draft genome of Mucuna pruriens seed.</title>
        <authorList>
            <person name="Nnadi N.E."/>
            <person name="Vos R."/>
            <person name="Hasami M.H."/>
            <person name="Devisetty U.K."/>
            <person name="Aguiy J.C."/>
        </authorList>
    </citation>
    <scope>NUCLEOTIDE SEQUENCE [LARGE SCALE GENOMIC DNA]</scope>
    <source>
        <strain evidence="2">JCA_2017</strain>
    </source>
</reference>
<dbReference type="GO" id="GO:0016298">
    <property type="term" value="F:lipase activity"/>
    <property type="evidence" value="ECO:0007669"/>
    <property type="project" value="InterPro"/>
</dbReference>
<dbReference type="Gene3D" id="3.40.50.1110">
    <property type="entry name" value="SGNH hydrolase"/>
    <property type="match status" value="1"/>
</dbReference>
<feature type="non-terminal residue" evidence="2">
    <location>
        <position position="1"/>
    </location>
</feature>
<dbReference type="InterPro" id="IPR050592">
    <property type="entry name" value="GDSL_lipolytic_enzyme"/>
</dbReference>
<dbReference type="PANTHER" id="PTHR45642">
    <property type="entry name" value="GDSL ESTERASE/LIPASE EXL3"/>
    <property type="match status" value="1"/>
</dbReference>
<accession>A0A371G985</accession>
<dbReference type="OrthoDB" id="1600564at2759"/>
<dbReference type="STRING" id="157652.A0A371G985"/>
<keyword evidence="3" id="KW-1185">Reference proteome</keyword>
<dbReference type="InterPro" id="IPR036514">
    <property type="entry name" value="SGNH_hydro_sf"/>
</dbReference>
<dbReference type="GO" id="GO:0005576">
    <property type="term" value="C:extracellular region"/>
    <property type="evidence" value="ECO:0007669"/>
    <property type="project" value="TreeGrafter"/>
</dbReference>
<dbReference type="InterPro" id="IPR008265">
    <property type="entry name" value="Lipase_GDSL_AS"/>
</dbReference>
<evidence type="ECO:0000313" key="3">
    <source>
        <dbReference type="Proteomes" id="UP000257109"/>
    </source>
</evidence>
<keyword evidence="1" id="KW-0732">Signal</keyword>